<evidence type="ECO:0000256" key="1">
    <source>
        <dbReference type="SAM" id="MobiDB-lite"/>
    </source>
</evidence>
<protein>
    <submittedName>
        <fullName evidence="2">Uncharacterized protein</fullName>
    </submittedName>
</protein>
<feature type="region of interest" description="Disordered" evidence="1">
    <location>
        <begin position="113"/>
        <end position="144"/>
    </location>
</feature>
<organism evidence="2 3">
    <name type="scientific">Candidatus Xenolissoclinum pacificiensis L6</name>
    <dbReference type="NCBI Taxonomy" id="1401685"/>
    <lineage>
        <taxon>Bacteria</taxon>
        <taxon>Pseudomonadati</taxon>
        <taxon>Pseudomonadota</taxon>
        <taxon>Alphaproteobacteria</taxon>
        <taxon>Rickettsiales</taxon>
        <taxon>Anaplasmataceae</taxon>
        <taxon>Candidatus Xenolissoclinum</taxon>
    </lineage>
</organism>
<evidence type="ECO:0000313" key="2">
    <source>
        <dbReference type="EMBL" id="ETO91263.1"/>
    </source>
</evidence>
<dbReference type="STRING" id="1401685.P857_757"/>
<reference evidence="2 3" key="1">
    <citation type="journal article" date="2013" name="PLoS ONE">
        <title>Bacterial endosymbiosis in a chordate host: long-term co-evolution and conservation of secondary metabolism.</title>
        <authorList>
            <person name="Kwan J.C."/>
            <person name="Schmidt E.W."/>
        </authorList>
    </citation>
    <scope>NUCLEOTIDE SEQUENCE [LARGE SCALE GENOMIC DNA]</scope>
    <source>
        <strain evidence="3">L6</strain>
    </source>
</reference>
<accession>W2V1F9</accession>
<dbReference type="EMBL" id="AXCJ01000008">
    <property type="protein sequence ID" value="ETO91263.1"/>
    <property type="molecule type" value="Genomic_DNA"/>
</dbReference>
<comment type="caution">
    <text evidence="2">The sequence shown here is derived from an EMBL/GenBank/DDBJ whole genome shotgun (WGS) entry which is preliminary data.</text>
</comment>
<proteinExistence type="predicted"/>
<evidence type="ECO:0000313" key="3">
    <source>
        <dbReference type="Proteomes" id="UP000018951"/>
    </source>
</evidence>
<dbReference type="AlphaFoldDB" id="W2V1F9"/>
<sequence length="808" mass="91803">MASFSYQEFLSGYWDKNREFIGSILKTNNPFVKVFSEIFSFISLLPSVLYVIGKASWMYVITTISPNTEVDFSKSSDGHTQGKTHAEEHDEHLTLDKAGRDGNLFHSASLSEQNRQVGFKDRDPSSSSRVSSIHGSASQVDENKVRLLQEERESTGKRNKNVWRFNAFAQNVSIGRGKTSGSILQEKNLFQDKNVQHIIVLDAGHIFQNSQRLNTKDGVRCYSNSLEEQLLKYLQEKFNHNNPITVGQYLSSNPESSVKMLQKDKFFDNSHVFDDFHGANGGLKHVLIGRVAKEDETLKYDKGLKFLSDDIKVRGVMEAYLNSVYEAYSRVLGDVIDSLNNQKDQQRMVVCIPMLGTGGMHLRDLTPATVIGTRNGVEISFADVYTQTICRALAKCFAEAPDKVVEMVEVGRLQLKFKDYDNEWSQNFSNVLQDQYLQYVQNVPVRDAILKSDTPIEEKFLPSSHVTVSREVQSGMITSTLSISPQEDDVQIGSTKLQGRNVDILSYGMRNPNPFFMEKNEQGKRIINIIVDAAGVAFDGSSELNGLSGVSARIVSTLRSAMRSKNLSENQIKDIYYPVDDDGNGIIRMKAGDVHVDYHFFGRMYIRNRFVEKDNILIFAMSVNMQSLGHKSISNPTQYRNFHGKRIDLAYYNKLSQFRDFLENVMKEVYRARSVRLANIQDLDSVEMIIRVPLFSTGVYGLQDTNLVMGVDEAGKAYKYGQWYYDTMVSVVANSRMEEWVKSKTSEEKKRVLEQKIIFFDYEGKILIGEGKNFERDVENTLQDLLKDRKQQSDMIIPVLETVGGVFM</sequence>
<feature type="compositionally biased region" description="Low complexity" evidence="1">
    <location>
        <begin position="125"/>
        <end position="138"/>
    </location>
</feature>
<gene>
    <name evidence="2" type="ORF">P857_757</name>
</gene>
<name>W2V1F9_9RICK</name>
<keyword evidence="3" id="KW-1185">Reference proteome</keyword>
<dbReference type="Proteomes" id="UP000018951">
    <property type="component" value="Unassembled WGS sequence"/>
</dbReference>